<feature type="transmembrane region" description="Helical" evidence="7">
    <location>
        <begin position="231"/>
        <end position="253"/>
    </location>
</feature>
<evidence type="ECO:0000256" key="5">
    <source>
        <dbReference type="ARBA" id="ARBA00022989"/>
    </source>
</evidence>
<organism evidence="9 10">
    <name type="scientific">Candidatus Wirthbacteria bacterium CG2_30_54_11</name>
    <dbReference type="NCBI Taxonomy" id="1817892"/>
    <lineage>
        <taxon>Bacteria</taxon>
        <taxon>Candidatus Wirthbacteria</taxon>
    </lineage>
</organism>
<comment type="subcellular location">
    <subcellularLocation>
        <location evidence="1">Membrane</location>
        <topology evidence="1">Multi-pass membrane protein</topology>
    </subcellularLocation>
</comment>
<keyword evidence="5 7" id="KW-1133">Transmembrane helix</keyword>
<gene>
    <name evidence="9" type="ORF">AUK40_06815</name>
</gene>
<evidence type="ECO:0000313" key="10">
    <source>
        <dbReference type="Proteomes" id="UP000183245"/>
    </source>
</evidence>
<dbReference type="Proteomes" id="UP000183245">
    <property type="component" value="Unassembled WGS sequence"/>
</dbReference>
<dbReference type="CDD" id="cd04187">
    <property type="entry name" value="DPM1_like_bac"/>
    <property type="match status" value="1"/>
</dbReference>
<dbReference type="InterPro" id="IPR050256">
    <property type="entry name" value="Glycosyltransferase_2"/>
</dbReference>
<evidence type="ECO:0000256" key="2">
    <source>
        <dbReference type="ARBA" id="ARBA00022676"/>
    </source>
</evidence>
<keyword evidence="2" id="KW-0328">Glycosyltransferase</keyword>
<evidence type="ECO:0000256" key="1">
    <source>
        <dbReference type="ARBA" id="ARBA00004141"/>
    </source>
</evidence>
<proteinExistence type="predicted"/>
<dbReference type="STRING" id="1817892.AUK40_06815"/>
<keyword evidence="4 7" id="KW-0812">Transmembrane</keyword>
<evidence type="ECO:0000313" key="9">
    <source>
        <dbReference type="EMBL" id="OIP94565.1"/>
    </source>
</evidence>
<protein>
    <submittedName>
        <fullName evidence="9">Glycosyltransferase</fullName>
    </submittedName>
</protein>
<dbReference type="InterPro" id="IPR029044">
    <property type="entry name" value="Nucleotide-diphossugar_trans"/>
</dbReference>
<dbReference type="InterPro" id="IPR001173">
    <property type="entry name" value="Glyco_trans_2-like"/>
</dbReference>
<sequence length="317" mass="36488">MAKKLISIMTACYNEEENVEELHRQVTAVFAGLPQYDYEHLFIDNCSTDRTVEILKKIAADDKRVKIIVNARNFGHIRSPSHGLLQARGDAVISVVADLQDPPEMIVDFLKKWEEGYKIVVAVKKGSKESPLFYFVRRLYYKIIAGLSEVEQVKNFTGFGLYDKQVMDVIRDMHDPYPYFRGLIADIGFPRATVEYVQPARTRGFTKNNLYTLYDMAMLGITNHSKVPLRLATLVGFVMSLIFSLVGVAYFVYKLMFWQRFEVGLAPLVIGMFFFASVQLFFIGIIGEYIGSIYTKVQNRPLVVEKERINFETREHR</sequence>
<dbReference type="SUPFAM" id="SSF53448">
    <property type="entry name" value="Nucleotide-diphospho-sugar transferases"/>
    <property type="match status" value="1"/>
</dbReference>
<evidence type="ECO:0000256" key="6">
    <source>
        <dbReference type="ARBA" id="ARBA00023136"/>
    </source>
</evidence>
<feature type="domain" description="Glycosyltransferase 2-like" evidence="8">
    <location>
        <begin position="7"/>
        <end position="154"/>
    </location>
</feature>
<feature type="transmembrane region" description="Helical" evidence="7">
    <location>
        <begin position="265"/>
        <end position="290"/>
    </location>
</feature>
<dbReference type="EMBL" id="MNZT01000127">
    <property type="protein sequence ID" value="OIP94565.1"/>
    <property type="molecule type" value="Genomic_DNA"/>
</dbReference>
<dbReference type="PANTHER" id="PTHR48090">
    <property type="entry name" value="UNDECAPRENYL-PHOSPHATE 4-DEOXY-4-FORMAMIDO-L-ARABINOSE TRANSFERASE-RELATED"/>
    <property type="match status" value="1"/>
</dbReference>
<dbReference type="PANTHER" id="PTHR48090:SF1">
    <property type="entry name" value="PROPHAGE BACTOPRENOL GLUCOSYL TRANSFERASE HOMOLOG"/>
    <property type="match status" value="1"/>
</dbReference>
<accession>A0A1J5IBH6</accession>
<evidence type="ECO:0000256" key="7">
    <source>
        <dbReference type="SAM" id="Phobius"/>
    </source>
</evidence>
<evidence type="ECO:0000256" key="3">
    <source>
        <dbReference type="ARBA" id="ARBA00022679"/>
    </source>
</evidence>
<dbReference type="Gene3D" id="3.90.550.10">
    <property type="entry name" value="Spore Coat Polysaccharide Biosynthesis Protein SpsA, Chain A"/>
    <property type="match status" value="1"/>
</dbReference>
<comment type="caution">
    <text evidence="9">The sequence shown here is derived from an EMBL/GenBank/DDBJ whole genome shotgun (WGS) entry which is preliminary data.</text>
</comment>
<dbReference type="GO" id="GO:0005886">
    <property type="term" value="C:plasma membrane"/>
    <property type="evidence" value="ECO:0007669"/>
    <property type="project" value="TreeGrafter"/>
</dbReference>
<reference evidence="9 10" key="1">
    <citation type="journal article" date="2016" name="Environ. Microbiol.">
        <title>Genomic resolution of a cold subsurface aquifer community provides metabolic insights for novel microbes adapted to high CO concentrations.</title>
        <authorList>
            <person name="Probst A.J."/>
            <person name="Castelle C.J."/>
            <person name="Singh A."/>
            <person name="Brown C.T."/>
            <person name="Anantharaman K."/>
            <person name="Sharon I."/>
            <person name="Hug L.A."/>
            <person name="Burstein D."/>
            <person name="Emerson J.B."/>
            <person name="Thomas B.C."/>
            <person name="Banfield J.F."/>
        </authorList>
    </citation>
    <scope>NUCLEOTIDE SEQUENCE [LARGE SCALE GENOMIC DNA]</scope>
    <source>
        <strain evidence="9">CG2_30_54_11</strain>
    </source>
</reference>
<evidence type="ECO:0000259" key="8">
    <source>
        <dbReference type="Pfam" id="PF00535"/>
    </source>
</evidence>
<dbReference type="AlphaFoldDB" id="A0A1J5IBH6"/>
<keyword evidence="6 7" id="KW-0472">Membrane</keyword>
<dbReference type="GO" id="GO:0016757">
    <property type="term" value="F:glycosyltransferase activity"/>
    <property type="evidence" value="ECO:0007669"/>
    <property type="project" value="UniProtKB-KW"/>
</dbReference>
<keyword evidence="3 9" id="KW-0808">Transferase</keyword>
<name>A0A1J5IBH6_9BACT</name>
<dbReference type="Pfam" id="PF00535">
    <property type="entry name" value="Glycos_transf_2"/>
    <property type="match status" value="1"/>
</dbReference>
<evidence type="ECO:0000256" key="4">
    <source>
        <dbReference type="ARBA" id="ARBA00022692"/>
    </source>
</evidence>